<dbReference type="Proteomes" id="UP000463224">
    <property type="component" value="Unassembled WGS sequence"/>
</dbReference>
<dbReference type="Pfam" id="PF00708">
    <property type="entry name" value="Acylphosphatase"/>
    <property type="match status" value="1"/>
</dbReference>
<evidence type="ECO:0000313" key="8">
    <source>
        <dbReference type="Proteomes" id="UP000463224"/>
    </source>
</evidence>
<dbReference type="InterPro" id="IPR036046">
    <property type="entry name" value="Acylphosphatase-like_dom_sf"/>
</dbReference>
<evidence type="ECO:0000256" key="3">
    <source>
        <dbReference type="ARBA" id="ARBA00047645"/>
    </source>
</evidence>
<comment type="similarity">
    <text evidence="1 5">Belongs to the acylphosphatase family.</text>
</comment>
<evidence type="ECO:0000256" key="1">
    <source>
        <dbReference type="ARBA" id="ARBA00005614"/>
    </source>
</evidence>
<evidence type="ECO:0000256" key="4">
    <source>
        <dbReference type="PROSITE-ProRule" id="PRU00520"/>
    </source>
</evidence>
<protein>
    <recommendedName>
        <fullName evidence="2 4">acylphosphatase</fullName>
        <ecNumber evidence="2 4">3.6.1.7</ecNumber>
    </recommendedName>
</protein>
<dbReference type="SUPFAM" id="SSF54975">
    <property type="entry name" value="Acylphosphatase/BLUF domain-like"/>
    <property type="match status" value="1"/>
</dbReference>
<keyword evidence="4" id="KW-0378">Hydrolase</keyword>
<dbReference type="PROSITE" id="PS00151">
    <property type="entry name" value="ACYLPHOSPHATASE_2"/>
    <property type="match status" value="1"/>
</dbReference>
<feature type="domain" description="Acylphosphatase-like" evidence="6">
    <location>
        <begin position="7"/>
        <end position="94"/>
    </location>
</feature>
<feature type="active site" evidence="4">
    <location>
        <position position="40"/>
    </location>
</feature>
<comment type="caution">
    <text evidence="7">The sequence shown here is derived from an EMBL/GenBank/DDBJ whole genome shotgun (WGS) entry which is preliminary data.</text>
</comment>
<comment type="catalytic activity">
    <reaction evidence="3 4">
        <text>an acyl phosphate + H2O = a carboxylate + phosphate + H(+)</text>
        <dbReference type="Rhea" id="RHEA:14965"/>
        <dbReference type="ChEBI" id="CHEBI:15377"/>
        <dbReference type="ChEBI" id="CHEBI:15378"/>
        <dbReference type="ChEBI" id="CHEBI:29067"/>
        <dbReference type="ChEBI" id="CHEBI:43474"/>
        <dbReference type="ChEBI" id="CHEBI:59918"/>
        <dbReference type="EC" id="3.6.1.7"/>
    </reaction>
</comment>
<keyword evidence="8" id="KW-1185">Reference proteome</keyword>
<name>A0A844QHP8_9HYPH</name>
<accession>A0A844QHP8</accession>
<dbReference type="AlphaFoldDB" id="A0A844QHP8"/>
<dbReference type="InterPro" id="IPR001792">
    <property type="entry name" value="Acylphosphatase-like_dom"/>
</dbReference>
<reference evidence="7 8" key="1">
    <citation type="submission" date="2019-12" db="EMBL/GenBank/DDBJ databases">
        <title>Nitratireductor arenosus sp. nov., Isolated from sea sand, Jeju island, South Korea.</title>
        <authorList>
            <person name="Kim W."/>
        </authorList>
    </citation>
    <scope>NUCLEOTIDE SEQUENCE [LARGE SCALE GENOMIC DNA]</scope>
    <source>
        <strain evidence="7 8">CAU 1489</strain>
    </source>
</reference>
<dbReference type="NCBIfam" id="NF010999">
    <property type="entry name" value="PRK14425.1"/>
    <property type="match status" value="1"/>
</dbReference>
<proteinExistence type="inferred from homology"/>
<dbReference type="Gene3D" id="3.30.70.100">
    <property type="match status" value="1"/>
</dbReference>
<dbReference type="InterPro" id="IPR017968">
    <property type="entry name" value="Acylphosphatase_CS"/>
</dbReference>
<dbReference type="EMBL" id="WPHG01000005">
    <property type="protein sequence ID" value="MVA99446.1"/>
    <property type="molecule type" value="Genomic_DNA"/>
</dbReference>
<evidence type="ECO:0000256" key="5">
    <source>
        <dbReference type="RuleBase" id="RU004168"/>
    </source>
</evidence>
<dbReference type="PANTHER" id="PTHR47268">
    <property type="entry name" value="ACYLPHOSPHATASE"/>
    <property type="match status" value="1"/>
</dbReference>
<dbReference type="RefSeq" id="WP_156714617.1">
    <property type="nucleotide sequence ID" value="NZ_WPHG01000005.1"/>
</dbReference>
<dbReference type="PRINTS" id="PR00112">
    <property type="entry name" value="ACYLPHPHTASE"/>
</dbReference>
<dbReference type="PANTHER" id="PTHR47268:SF4">
    <property type="entry name" value="ACYLPHOSPHATASE"/>
    <property type="match status" value="1"/>
</dbReference>
<dbReference type="EC" id="3.6.1.7" evidence="2 4"/>
<organism evidence="7 8">
    <name type="scientific">Nitratireductor arenosus</name>
    <dbReference type="NCBI Taxonomy" id="2682096"/>
    <lineage>
        <taxon>Bacteria</taxon>
        <taxon>Pseudomonadati</taxon>
        <taxon>Pseudomonadota</taxon>
        <taxon>Alphaproteobacteria</taxon>
        <taxon>Hyphomicrobiales</taxon>
        <taxon>Phyllobacteriaceae</taxon>
        <taxon>Nitratireductor</taxon>
    </lineage>
</organism>
<evidence type="ECO:0000256" key="2">
    <source>
        <dbReference type="ARBA" id="ARBA00012150"/>
    </source>
</evidence>
<dbReference type="PROSITE" id="PS51160">
    <property type="entry name" value="ACYLPHOSPHATASE_3"/>
    <property type="match status" value="1"/>
</dbReference>
<dbReference type="InterPro" id="IPR020456">
    <property type="entry name" value="Acylphosphatase"/>
</dbReference>
<evidence type="ECO:0000259" key="6">
    <source>
        <dbReference type="PROSITE" id="PS51160"/>
    </source>
</evidence>
<feature type="active site" evidence="4">
    <location>
        <position position="22"/>
    </location>
</feature>
<sequence length="94" mass="9823">MSDKHKAVVARITGRVQGVGYRAWARAEAQALGLSGWVRNEADGSVTALIAGTAESVEALLARLRQGPRHAAVERVAVENADPGDMDGGFVILG</sequence>
<gene>
    <name evidence="7" type="ORF">GN330_19545</name>
</gene>
<dbReference type="GO" id="GO:0003998">
    <property type="term" value="F:acylphosphatase activity"/>
    <property type="evidence" value="ECO:0007669"/>
    <property type="project" value="UniProtKB-EC"/>
</dbReference>
<evidence type="ECO:0000313" key="7">
    <source>
        <dbReference type="EMBL" id="MVA99446.1"/>
    </source>
</evidence>